<gene>
    <name evidence="8" type="ORF">BCR35DRAFT_303777</name>
</gene>
<dbReference type="PANTHER" id="PTHR23319">
    <property type="entry name" value="GRAM DOMAIN CONTAINING 1B, ISOFORM E"/>
    <property type="match status" value="1"/>
</dbReference>
<dbReference type="GO" id="GO:0005739">
    <property type="term" value="C:mitochondrion"/>
    <property type="evidence" value="ECO:0007669"/>
    <property type="project" value="TreeGrafter"/>
</dbReference>
<feature type="region of interest" description="Disordered" evidence="6">
    <location>
        <begin position="1"/>
        <end position="89"/>
    </location>
</feature>
<evidence type="ECO:0000256" key="3">
    <source>
        <dbReference type="ARBA" id="ARBA00022692"/>
    </source>
</evidence>
<dbReference type="EMBL" id="MCGR01000021">
    <property type="protein sequence ID" value="ORY82371.1"/>
    <property type="molecule type" value="Genomic_DNA"/>
</dbReference>
<dbReference type="GO" id="GO:0032541">
    <property type="term" value="C:cortical endoplasmic reticulum"/>
    <property type="evidence" value="ECO:0007669"/>
    <property type="project" value="TreeGrafter"/>
</dbReference>
<dbReference type="InterPro" id="IPR011993">
    <property type="entry name" value="PH-like_dom_sf"/>
</dbReference>
<feature type="compositionally biased region" description="Basic and acidic residues" evidence="6">
    <location>
        <begin position="494"/>
        <end position="521"/>
    </location>
</feature>
<evidence type="ECO:0000256" key="1">
    <source>
        <dbReference type="ARBA" id="ARBA00004167"/>
    </source>
</evidence>
<feature type="compositionally biased region" description="Low complexity" evidence="6">
    <location>
        <begin position="28"/>
        <end position="38"/>
    </location>
</feature>
<feature type="domain" description="VASt" evidence="7">
    <location>
        <begin position="589"/>
        <end position="760"/>
    </location>
</feature>
<evidence type="ECO:0000313" key="9">
    <source>
        <dbReference type="Proteomes" id="UP000193467"/>
    </source>
</evidence>
<dbReference type="Pfam" id="PF02893">
    <property type="entry name" value="GRAM"/>
    <property type="match status" value="1"/>
</dbReference>
<dbReference type="GO" id="GO:0005886">
    <property type="term" value="C:plasma membrane"/>
    <property type="evidence" value="ECO:0007669"/>
    <property type="project" value="TreeGrafter"/>
</dbReference>
<evidence type="ECO:0000256" key="6">
    <source>
        <dbReference type="SAM" id="MobiDB-lite"/>
    </source>
</evidence>
<comment type="similarity">
    <text evidence="2">Belongs to the YSP2 family.</text>
</comment>
<feature type="region of interest" description="Disordered" evidence="6">
    <location>
        <begin position="855"/>
        <end position="884"/>
    </location>
</feature>
<organism evidence="8 9">
    <name type="scientific">Leucosporidium creatinivorum</name>
    <dbReference type="NCBI Taxonomy" id="106004"/>
    <lineage>
        <taxon>Eukaryota</taxon>
        <taxon>Fungi</taxon>
        <taxon>Dikarya</taxon>
        <taxon>Basidiomycota</taxon>
        <taxon>Pucciniomycotina</taxon>
        <taxon>Microbotryomycetes</taxon>
        <taxon>Leucosporidiales</taxon>
        <taxon>Leucosporidium</taxon>
    </lineage>
</organism>
<dbReference type="CDD" id="cd13220">
    <property type="entry name" value="PH-GRAM_GRAMDC"/>
    <property type="match status" value="1"/>
</dbReference>
<sequence>MLSRLKRRTPSSSLVEADFDSAADDYIDQAQQQANGAAPPSPTPSFRSRDKNASASGHLAAASASDNGRTLSPSRAANGRASRSSSFGSFVEKRPSNLLVPEGMNGYRVAGGGSGGGPDNGAANIGKGSLTLDHLDGTSSNGIVRAPELLVVSDGLQSRDSMDSDLRTPVPGQHDTYFYPSPGTTSPNAPSSLASNGTRSRSNTTNGEAPSGLNALASFNSPSGAASLDPNATTSGPVSRSSSRPASRSSSVNSQQYPDSLSLRPPVSGASPASRPTMKKQRSMQGGIAGALAYSGVALASPSANMRQPLALARVPTQGSGTLSTRESLEASEDSRSEYGDGTLVSVDQLGDFDDVVSQLGTGYAVASSKRNAEFHAIFKNIPDDDYLIEDYGCALQREILIQGRLYISEHHLSFNANIFGWVTTLTLPFAEVVSIEKRMTAYVIPNAIQVTTLHARHTFASFLSRDTTYDLIGNIWRMVHPVVPASAALPDSAQHDSDDENDHRNDADGGSLESHDHEDEVQAAAKPKKKRLRGLRRRGDTGASSEGGKGGVVVQGAAGVTGSPRNGTPRGETKVHPVTTDTCPTLKDLKEVAMDSVFPSAPEKIYNLMFTSGFMKDFWSENQKLLELQISDWAPEKSGSNLLARSMSYIKPLNGSIGPKQTKCLITDESAHVDFDDFVCVITTTRTPDVPSGGSFSVKTRTSMTWAKGNSCRVVVTTGVEWTGRSFVKGIIDRSCMDGQKTYHADLEKAMRAYIQQHRSEFLEEGQDVDAQSVADTASLTDGGVGSSARATDAADAAGDVNKKEDGRGGPITTILRAIAGTLSDLVGGLSPTSAGLAFVVLVLVLSNLWTLASRPTSGSSSPGSRSSSRAPPMRHGSDRTPDQVALAVRDVLRDYFNDAAAGSSGGAGSEAEGQEGAAAPKVPLDPRAEAEEIRAVLDGLQERIARLRGALEQVE</sequence>
<dbReference type="InterPro" id="IPR004182">
    <property type="entry name" value="GRAM"/>
</dbReference>
<reference evidence="8 9" key="1">
    <citation type="submission" date="2016-07" db="EMBL/GenBank/DDBJ databases">
        <title>Pervasive Adenine N6-methylation of Active Genes in Fungi.</title>
        <authorList>
            <consortium name="DOE Joint Genome Institute"/>
            <person name="Mondo S.J."/>
            <person name="Dannebaum R.O."/>
            <person name="Kuo R.C."/>
            <person name="Labutti K."/>
            <person name="Haridas S."/>
            <person name="Kuo A."/>
            <person name="Salamov A."/>
            <person name="Ahrendt S.R."/>
            <person name="Lipzen A."/>
            <person name="Sullivan W."/>
            <person name="Andreopoulos W.B."/>
            <person name="Clum A."/>
            <person name="Lindquist E."/>
            <person name="Daum C."/>
            <person name="Ramamoorthy G.K."/>
            <person name="Gryganskyi A."/>
            <person name="Culley D."/>
            <person name="Magnuson J.K."/>
            <person name="James T.Y."/>
            <person name="O'Malley M.A."/>
            <person name="Stajich J.E."/>
            <person name="Spatafora J.W."/>
            <person name="Visel A."/>
            <person name="Grigoriev I.V."/>
        </authorList>
    </citation>
    <scope>NUCLEOTIDE SEQUENCE [LARGE SCALE GENOMIC DNA]</scope>
    <source>
        <strain evidence="8 9">62-1032</strain>
    </source>
</reference>
<comment type="caution">
    <text evidence="8">The sequence shown here is derived from an EMBL/GenBank/DDBJ whole genome shotgun (WGS) entry which is preliminary data.</text>
</comment>
<evidence type="ECO:0000256" key="5">
    <source>
        <dbReference type="ARBA" id="ARBA00023136"/>
    </source>
</evidence>
<dbReference type="GO" id="GO:0120015">
    <property type="term" value="F:sterol transfer activity"/>
    <property type="evidence" value="ECO:0007669"/>
    <property type="project" value="TreeGrafter"/>
</dbReference>
<protein>
    <recommendedName>
        <fullName evidence="7">VASt domain-containing protein</fullName>
    </recommendedName>
</protein>
<keyword evidence="4" id="KW-1133">Transmembrane helix</keyword>
<keyword evidence="9" id="KW-1185">Reference proteome</keyword>
<feature type="compositionally biased region" description="Low complexity" evidence="6">
    <location>
        <begin position="855"/>
        <end position="873"/>
    </location>
</feature>
<dbReference type="OrthoDB" id="2162691at2759"/>
<keyword evidence="3" id="KW-0812">Transmembrane</keyword>
<evidence type="ECO:0000256" key="4">
    <source>
        <dbReference type="ARBA" id="ARBA00022989"/>
    </source>
</evidence>
<dbReference type="GO" id="GO:0005789">
    <property type="term" value="C:endoplasmic reticulum membrane"/>
    <property type="evidence" value="ECO:0007669"/>
    <property type="project" value="TreeGrafter"/>
</dbReference>
<dbReference type="FunCoup" id="A0A1Y2FEN0">
    <property type="interactions" value="99"/>
</dbReference>
<dbReference type="SMART" id="SM00568">
    <property type="entry name" value="GRAM"/>
    <property type="match status" value="1"/>
</dbReference>
<feature type="compositionally biased region" description="Polar residues" evidence="6">
    <location>
        <begin position="217"/>
        <end position="234"/>
    </location>
</feature>
<feature type="compositionally biased region" description="Low complexity" evidence="6">
    <location>
        <begin position="911"/>
        <end position="921"/>
    </location>
</feature>
<feature type="compositionally biased region" description="Low complexity" evidence="6">
    <location>
        <begin position="53"/>
        <end position="65"/>
    </location>
</feature>
<name>A0A1Y2FEN0_9BASI</name>
<evidence type="ECO:0000256" key="2">
    <source>
        <dbReference type="ARBA" id="ARBA00006582"/>
    </source>
</evidence>
<dbReference type="InterPro" id="IPR031968">
    <property type="entry name" value="VASt"/>
</dbReference>
<comment type="subcellular location">
    <subcellularLocation>
        <location evidence="1">Membrane</location>
        <topology evidence="1">Single-pass membrane protein</topology>
    </subcellularLocation>
</comment>
<dbReference type="PROSITE" id="PS51778">
    <property type="entry name" value="VAST"/>
    <property type="match status" value="1"/>
</dbReference>
<dbReference type="GO" id="GO:0140268">
    <property type="term" value="C:endoplasmic reticulum-plasma membrane contact site"/>
    <property type="evidence" value="ECO:0007669"/>
    <property type="project" value="TreeGrafter"/>
</dbReference>
<dbReference type="GO" id="GO:0032934">
    <property type="term" value="F:sterol binding"/>
    <property type="evidence" value="ECO:0007669"/>
    <property type="project" value="TreeGrafter"/>
</dbReference>
<dbReference type="PANTHER" id="PTHR23319:SF4">
    <property type="entry name" value="GRAM DOMAIN CONTAINING 1B, ISOFORM E"/>
    <property type="match status" value="1"/>
</dbReference>
<feature type="compositionally biased region" description="Low complexity" evidence="6">
    <location>
        <begin position="790"/>
        <end position="801"/>
    </location>
</feature>
<feature type="compositionally biased region" description="Basic residues" evidence="6">
    <location>
        <begin position="527"/>
        <end position="537"/>
    </location>
</feature>
<dbReference type="InParanoid" id="A0A1Y2FEN0"/>
<feature type="region of interest" description="Disordered" evidence="6">
    <location>
        <begin position="780"/>
        <end position="808"/>
    </location>
</feature>
<feature type="compositionally biased region" description="Basic and acidic residues" evidence="6">
    <location>
        <begin position="327"/>
        <end position="339"/>
    </location>
</feature>
<feature type="region of interest" description="Disordered" evidence="6">
    <location>
        <begin position="490"/>
        <end position="583"/>
    </location>
</feature>
<dbReference type="InterPro" id="IPR051482">
    <property type="entry name" value="Cholesterol_transport"/>
</dbReference>
<feature type="region of interest" description="Disordered" evidence="6">
    <location>
        <begin position="904"/>
        <end position="928"/>
    </location>
</feature>
<feature type="compositionally biased region" description="Polar residues" evidence="6">
    <location>
        <begin position="182"/>
        <end position="208"/>
    </location>
</feature>
<keyword evidence="5" id="KW-0472">Membrane</keyword>
<dbReference type="AlphaFoldDB" id="A0A1Y2FEN0"/>
<feature type="compositionally biased region" description="Low complexity" evidence="6">
    <location>
        <begin position="72"/>
        <end position="89"/>
    </location>
</feature>
<feature type="region of interest" description="Disordered" evidence="6">
    <location>
        <begin position="313"/>
        <end position="341"/>
    </location>
</feature>
<dbReference type="STRING" id="106004.A0A1Y2FEN0"/>
<dbReference type="Pfam" id="PF16016">
    <property type="entry name" value="VASt"/>
    <property type="match status" value="1"/>
</dbReference>
<feature type="compositionally biased region" description="Acidic residues" evidence="6">
    <location>
        <begin position="17"/>
        <end position="27"/>
    </location>
</feature>
<accession>A0A1Y2FEN0</accession>
<dbReference type="Proteomes" id="UP000193467">
    <property type="component" value="Unassembled WGS sequence"/>
</dbReference>
<evidence type="ECO:0000259" key="7">
    <source>
        <dbReference type="PROSITE" id="PS51778"/>
    </source>
</evidence>
<dbReference type="Gene3D" id="2.30.29.30">
    <property type="entry name" value="Pleckstrin-homology domain (PH domain)/Phosphotyrosine-binding domain (PTB)"/>
    <property type="match status" value="1"/>
</dbReference>
<feature type="region of interest" description="Disordered" evidence="6">
    <location>
        <begin position="156"/>
        <end position="284"/>
    </location>
</feature>
<evidence type="ECO:0000313" key="8">
    <source>
        <dbReference type="EMBL" id="ORY82371.1"/>
    </source>
</evidence>
<proteinExistence type="inferred from homology"/>
<feature type="compositionally biased region" description="Polar residues" evidence="6">
    <location>
        <begin position="317"/>
        <end position="326"/>
    </location>
</feature>
<feature type="compositionally biased region" description="Low complexity" evidence="6">
    <location>
        <begin position="555"/>
        <end position="564"/>
    </location>
</feature>
<dbReference type="GO" id="GO:0032366">
    <property type="term" value="P:intracellular sterol transport"/>
    <property type="evidence" value="ECO:0007669"/>
    <property type="project" value="TreeGrafter"/>
</dbReference>
<feature type="compositionally biased region" description="Low complexity" evidence="6">
    <location>
        <begin position="235"/>
        <end position="254"/>
    </location>
</feature>